<dbReference type="Proteomes" id="UP000694001">
    <property type="component" value="Chromosome"/>
</dbReference>
<evidence type="ECO:0000313" key="3">
    <source>
        <dbReference type="EMBL" id="QXM24748.1"/>
    </source>
</evidence>
<dbReference type="InterPro" id="IPR008258">
    <property type="entry name" value="Transglycosylase_SLT_dom_1"/>
</dbReference>
<dbReference type="EMBL" id="CP076448">
    <property type="protein sequence ID" value="QXM24748.1"/>
    <property type="molecule type" value="Genomic_DNA"/>
</dbReference>
<dbReference type="GO" id="GO:0008933">
    <property type="term" value="F:peptidoglycan lytic transglycosylase activity"/>
    <property type="evidence" value="ECO:0007669"/>
    <property type="project" value="InterPro"/>
</dbReference>
<dbReference type="GO" id="GO:0016020">
    <property type="term" value="C:membrane"/>
    <property type="evidence" value="ECO:0007669"/>
    <property type="project" value="InterPro"/>
</dbReference>
<evidence type="ECO:0000313" key="4">
    <source>
        <dbReference type="Proteomes" id="UP000694001"/>
    </source>
</evidence>
<dbReference type="RefSeq" id="WP_218285805.1">
    <property type="nucleotide sequence ID" value="NZ_CP076448.1"/>
</dbReference>
<feature type="domain" description="Transglycosylase SLT" evidence="2">
    <location>
        <begin position="374"/>
        <end position="475"/>
    </location>
</feature>
<dbReference type="KEGG" id="elio:KO353_00175"/>
<dbReference type="AlphaFoldDB" id="A0A975U2V5"/>
<name>A0A975U2V5_9PROT</name>
<keyword evidence="4" id="KW-1185">Reference proteome</keyword>
<dbReference type="Pfam" id="PF01464">
    <property type="entry name" value="SLT"/>
    <property type="match status" value="1"/>
</dbReference>
<gene>
    <name evidence="3" type="ORF">KO353_00175</name>
</gene>
<evidence type="ECO:0000259" key="2">
    <source>
        <dbReference type="Pfam" id="PF01464"/>
    </source>
</evidence>
<dbReference type="PROSITE" id="PS00922">
    <property type="entry name" value="TRANSGLYCOSYLASE"/>
    <property type="match status" value="1"/>
</dbReference>
<accession>A0A975U2V5</accession>
<evidence type="ECO:0000256" key="1">
    <source>
        <dbReference type="ARBA" id="ARBA00007734"/>
    </source>
</evidence>
<dbReference type="CDD" id="cd13401">
    <property type="entry name" value="Slt70-like"/>
    <property type="match status" value="1"/>
</dbReference>
<dbReference type="PANTHER" id="PTHR37423:SF2">
    <property type="entry name" value="MEMBRANE-BOUND LYTIC MUREIN TRANSGLYCOSYLASE C"/>
    <property type="match status" value="1"/>
</dbReference>
<proteinExistence type="inferred from homology"/>
<comment type="similarity">
    <text evidence="1">Belongs to the transglycosylase Slt family.</text>
</comment>
<dbReference type="InterPro" id="IPR000189">
    <property type="entry name" value="Transglyc_AS"/>
</dbReference>
<organism evidence="3 4">
    <name type="scientific">Elioraea tepida</name>
    <dbReference type="NCBI Taxonomy" id="2843330"/>
    <lineage>
        <taxon>Bacteria</taxon>
        <taxon>Pseudomonadati</taxon>
        <taxon>Pseudomonadota</taxon>
        <taxon>Alphaproteobacteria</taxon>
        <taxon>Acetobacterales</taxon>
        <taxon>Elioraeaceae</taxon>
        <taxon>Elioraea</taxon>
    </lineage>
</organism>
<reference evidence="3" key="1">
    <citation type="submission" date="2021-06" db="EMBL/GenBank/DDBJ databases">
        <title>Elioraea tepida, sp. nov., a moderately thermophilic aerobic anoxygenic phototrophic bacterium isolated from an alkaline siliceous hot spring mat community in Yellowstone National Park, WY, USA.</title>
        <authorList>
            <person name="Saini M.K."/>
            <person name="Yoshida S."/>
            <person name="Sebastian A."/>
            <person name="Hirose S."/>
            <person name="Hara E."/>
            <person name="Tamaki H."/>
            <person name="Soulier N.T."/>
            <person name="Albert I."/>
            <person name="Hanada S."/>
            <person name="Bryant D.A."/>
            <person name="Tank M."/>
        </authorList>
    </citation>
    <scope>NUCLEOTIDE SEQUENCE</scope>
    <source>
        <strain evidence="3">MS-P2</strain>
    </source>
</reference>
<dbReference type="PANTHER" id="PTHR37423">
    <property type="entry name" value="SOLUBLE LYTIC MUREIN TRANSGLYCOSYLASE-RELATED"/>
    <property type="match status" value="1"/>
</dbReference>
<dbReference type="GO" id="GO:0000270">
    <property type="term" value="P:peptidoglycan metabolic process"/>
    <property type="evidence" value="ECO:0007669"/>
    <property type="project" value="InterPro"/>
</dbReference>
<protein>
    <submittedName>
        <fullName evidence="3">Lytic transglycosylase domain-containing protein</fullName>
    </submittedName>
</protein>
<sequence length="550" mass="60154">MLLPSDAALYRRIFQLQDRGRIADAERETERLTDPLLLGHVLAHRLLGPHTRATVPELSAWLDRFANLPDAPRIHALLLSRLPRGAARPAAPQLAELPAAEALDEEERFVLLPPQARNPILARAVADRIRAEEFDAAEAAIARTRGLDPAQAGLLRAQIARGLFLRNRDAEALAAATDALRRDGAMVGDLSWYAGLAAWRLGRHEVARRHFEATARAEVATAARRAAGAYWAARAALRLRDHRAYVPWLAEAARDQRSLYGLLARRTLGIPGGFAWERDTLGEAEAQRLLAHDGSRRALALLQVGQRARAEAELMVMGEAAASDPALARALLVVASQAGMSEVAIRLAQFAESGDGRPRDYARFPIPRWAPSGGYRTDPPLLMALARLESNFEPRAISPAGARGIMQIMPVTAGYVTGQRSLAGRDRHRLHEPEFNLEVGQRYVEYLARLPAVEGDLISLIAAYNSGPGSFARWSPTVVHMGDPLLFLEAIPIHETRRHVQAVLALSWIYASRLGRPAPSLDALAAGRWPRYTDAEGGTIPGAEASARRR</sequence>